<organism evidence="5 6">
    <name type="scientific">Allomyces macrogynus (strain ATCC 38327)</name>
    <name type="common">Allomyces javanicus var. macrogynus</name>
    <dbReference type="NCBI Taxonomy" id="578462"/>
    <lineage>
        <taxon>Eukaryota</taxon>
        <taxon>Fungi</taxon>
        <taxon>Fungi incertae sedis</taxon>
        <taxon>Blastocladiomycota</taxon>
        <taxon>Blastocladiomycetes</taxon>
        <taxon>Blastocladiales</taxon>
        <taxon>Blastocladiaceae</taxon>
        <taxon>Allomyces</taxon>
    </lineage>
</organism>
<dbReference type="OrthoDB" id="400at2759"/>
<dbReference type="EMBL" id="GG745383">
    <property type="protein sequence ID" value="KNE72728.1"/>
    <property type="molecule type" value="Genomic_DNA"/>
</dbReference>
<feature type="repeat" description="WD" evidence="3">
    <location>
        <begin position="78"/>
        <end position="111"/>
    </location>
</feature>
<dbReference type="AlphaFoldDB" id="A0A0L0TCS9"/>
<dbReference type="VEuPathDB" id="FungiDB:AMAG_20621"/>
<evidence type="ECO:0000313" key="5">
    <source>
        <dbReference type="EMBL" id="KNE72728.1"/>
    </source>
</evidence>
<evidence type="ECO:0000256" key="2">
    <source>
        <dbReference type="ARBA" id="ARBA00022737"/>
    </source>
</evidence>
<dbReference type="PROSITE" id="PS00678">
    <property type="entry name" value="WD_REPEATS_1"/>
    <property type="match status" value="2"/>
</dbReference>
<dbReference type="PRINTS" id="PR00320">
    <property type="entry name" value="GPROTEINBRPT"/>
</dbReference>
<dbReference type="InterPro" id="IPR015943">
    <property type="entry name" value="WD40/YVTN_repeat-like_dom_sf"/>
</dbReference>
<dbReference type="InterPro" id="IPR019775">
    <property type="entry name" value="WD40_repeat_CS"/>
</dbReference>
<dbReference type="SMART" id="SM00320">
    <property type="entry name" value="WD40"/>
    <property type="match status" value="5"/>
</dbReference>
<gene>
    <name evidence="5" type="ORF">AMAG_20621</name>
</gene>
<feature type="repeat" description="WD" evidence="3">
    <location>
        <begin position="239"/>
        <end position="280"/>
    </location>
</feature>
<dbReference type="InterPro" id="IPR050349">
    <property type="entry name" value="WD_LIS1/nudF_dynein_reg"/>
</dbReference>
<keyword evidence="1 3" id="KW-0853">WD repeat</keyword>
<dbReference type="InterPro" id="IPR001680">
    <property type="entry name" value="WD40_rpt"/>
</dbReference>
<dbReference type="PROSITE" id="PS50082">
    <property type="entry name" value="WD_REPEATS_2"/>
    <property type="match status" value="5"/>
</dbReference>
<name>A0A0L0TCS9_ALLM3</name>
<reference evidence="5 6" key="1">
    <citation type="submission" date="2009-11" db="EMBL/GenBank/DDBJ databases">
        <title>Annotation of Allomyces macrogynus ATCC 38327.</title>
        <authorList>
            <consortium name="The Broad Institute Genome Sequencing Platform"/>
            <person name="Russ C."/>
            <person name="Cuomo C."/>
            <person name="Burger G."/>
            <person name="Gray M.W."/>
            <person name="Holland P.W.H."/>
            <person name="King N."/>
            <person name="Lang F.B.F."/>
            <person name="Roger A.J."/>
            <person name="Ruiz-Trillo I."/>
            <person name="Young S.K."/>
            <person name="Zeng Q."/>
            <person name="Gargeya S."/>
            <person name="Fitzgerald M."/>
            <person name="Haas B."/>
            <person name="Abouelleil A."/>
            <person name="Alvarado L."/>
            <person name="Arachchi H.M."/>
            <person name="Berlin A."/>
            <person name="Chapman S.B."/>
            <person name="Gearin G."/>
            <person name="Goldberg J."/>
            <person name="Griggs A."/>
            <person name="Gujja S."/>
            <person name="Hansen M."/>
            <person name="Heiman D."/>
            <person name="Howarth C."/>
            <person name="Larimer J."/>
            <person name="Lui A."/>
            <person name="MacDonald P.J.P."/>
            <person name="McCowen C."/>
            <person name="Montmayeur A."/>
            <person name="Murphy C."/>
            <person name="Neiman D."/>
            <person name="Pearson M."/>
            <person name="Priest M."/>
            <person name="Roberts A."/>
            <person name="Saif S."/>
            <person name="Shea T."/>
            <person name="Sisk P."/>
            <person name="Stolte C."/>
            <person name="Sykes S."/>
            <person name="Wortman J."/>
            <person name="Nusbaum C."/>
            <person name="Birren B."/>
        </authorList>
    </citation>
    <scope>NUCLEOTIDE SEQUENCE [LARGE SCALE GENOMIC DNA]</scope>
    <source>
        <strain evidence="5 6">ATCC 38327</strain>
    </source>
</reference>
<proteinExistence type="predicted"/>
<keyword evidence="4" id="KW-0175">Coiled coil</keyword>
<reference evidence="6" key="2">
    <citation type="submission" date="2009-11" db="EMBL/GenBank/DDBJ databases">
        <title>The Genome Sequence of Allomyces macrogynus strain ATCC 38327.</title>
        <authorList>
            <consortium name="The Broad Institute Genome Sequencing Platform"/>
            <person name="Russ C."/>
            <person name="Cuomo C."/>
            <person name="Shea T."/>
            <person name="Young S.K."/>
            <person name="Zeng Q."/>
            <person name="Koehrsen M."/>
            <person name="Haas B."/>
            <person name="Borodovsky M."/>
            <person name="Guigo R."/>
            <person name="Alvarado L."/>
            <person name="Berlin A."/>
            <person name="Borenstein D."/>
            <person name="Chen Z."/>
            <person name="Engels R."/>
            <person name="Freedman E."/>
            <person name="Gellesch M."/>
            <person name="Goldberg J."/>
            <person name="Griggs A."/>
            <person name="Gujja S."/>
            <person name="Heiman D."/>
            <person name="Hepburn T."/>
            <person name="Howarth C."/>
            <person name="Jen D."/>
            <person name="Larson L."/>
            <person name="Lewis B."/>
            <person name="Mehta T."/>
            <person name="Park D."/>
            <person name="Pearson M."/>
            <person name="Roberts A."/>
            <person name="Saif S."/>
            <person name="Shenoy N."/>
            <person name="Sisk P."/>
            <person name="Stolte C."/>
            <person name="Sykes S."/>
            <person name="Walk T."/>
            <person name="White J."/>
            <person name="Yandava C."/>
            <person name="Burger G."/>
            <person name="Gray M.W."/>
            <person name="Holland P.W.H."/>
            <person name="King N."/>
            <person name="Lang F.B.F."/>
            <person name="Roger A.J."/>
            <person name="Ruiz-Trillo I."/>
            <person name="Lander E."/>
            <person name="Nusbaum C."/>
        </authorList>
    </citation>
    <scope>NUCLEOTIDE SEQUENCE [LARGE SCALE GENOMIC DNA]</scope>
    <source>
        <strain evidence="6">ATCC 38327</strain>
    </source>
</reference>
<dbReference type="Pfam" id="PF00400">
    <property type="entry name" value="WD40"/>
    <property type="match status" value="4"/>
</dbReference>
<feature type="coiled-coil region" evidence="4">
    <location>
        <begin position="404"/>
        <end position="431"/>
    </location>
</feature>
<dbReference type="InterPro" id="IPR036322">
    <property type="entry name" value="WD40_repeat_dom_sf"/>
</dbReference>
<accession>A0A0L0TCS9</accession>
<dbReference type="SUPFAM" id="SSF50978">
    <property type="entry name" value="WD40 repeat-like"/>
    <property type="match status" value="1"/>
</dbReference>
<sequence>MGKNQPVKVQDASTQGGTYRIAGRRLVTAMLHSCLVLDSFIACFDLHPAIGKAALCTGKLAHIYDLEDNTVAFTLGKAGGHRLPIRSCAFNASGTLLATGGEDSRIVIWNLFRQRTDKILEQHQGNLYALQFLSDDRLASSGDDGKVILWERAGTQVFTSVFQHPAPVRTLVLHDHRYPQRLLTGRTDGTVDVWDVAQSTIIDAILPESDWQERELAQELNGAGHALLSFLTPKPPSDQDHHAGSILHLAMSPSGAFLATCSTDKTCKVWNVLSYQREDTEVTETSTDTREPGNRIDVWDEGLDNAEDNNELHIGNVDFKLGYHADVLWTLKHEAPVVSASFNRDNDLIITGALDCTLRFWSVRKGNLLFQINTPAAPRQIMVTETSYLYAICDNRVLLFSFKAAKETDVLAELEAQRLQLAQQQRQEQMDPAQRYKTLLAQERGESADGEDGPRAFVAFSFRIRSAVFFQD</sequence>
<dbReference type="eggNOG" id="KOG0273">
    <property type="taxonomic scope" value="Eukaryota"/>
</dbReference>
<keyword evidence="6" id="KW-1185">Reference proteome</keyword>
<keyword evidence="2" id="KW-0677">Repeat</keyword>
<dbReference type="PANTHER" id="PTHR44129">
    <property type="entry name" value="WD REPEAT-CONTAINING PROTEIN POP1"/>
    <property type="match status" value="1"/>
</dbReference>
<evidence type="ECO:0000313" key="6">
    <source>
        <dbReference type="Proteomes" id="UP000054350"/>
    </source>
</evidence>
<protein>
    <submittedName>
        <fullName evidence="5">Uncharacterized protein</fullName>
    </submittedName>
</protein>
<dbReference type="STRING" id="578462.A0A0L0TCS9"/>
<feature type="repeat" description="WD" evidence="3">
    <location>
        <begin position="330"/>
        <end position="371"/>
    </location>
</feature>
<feature type="repeat" description="WD" evidence="3">
    <location>
        <begin position="161"/>
        <end position="204"/>
    </location>
</feature>
<dbReference type="PROSITE" id="PS50294">
    <property type="entry name" value="WD_REPEATS_REGION"/>
    <property type="match status" value="3"/>
</dbReference>
<dbReference type="Proteomes" id="UP000054350">
    <property type="component" value="Unassembled WGS sequence"/>
</dbReference>
<feature type="repeat" description="WD" evidence="3">
    <location>
        <begin position="120"/>
        <end position="151"/>
    </location>
</feature>
<evidence type="ECO:0000256" key="1">
    <source>
        <dbReference type="ARBA" id="ARBA00022574"/>
    </source>
</evidence>
<dbReference type="InterPro" id="IPR020472">
    <property type="entry name" value="WD40_PAC1"/>
</dbReference>
<dbReference type="Gene3D" id="2.130.10.10">
    <property type="entry name" value="YVTN repeat-like/Quinoprotein amine dehydrogenase"/>
    <property type="match status" value="2"/>
</dbReference>
<evidence type="ECO:0000256" key="3">
    <source>
        <dbReference type="PROSITE-ProRule" id="PRU00221"/>
    </source>
</evidence>
<evidence type="ECO:0000256" key="4">
    <source>
        <dbReference type="SAM" id="Coils"/>
    </source>
</evidence>